<keyword evidence="2" id="KW-1185">Reference proteome</keyword>
<sequence>MLKPIAIGIQNAMGSIVAFRMRHLDTARSEEERDGSSYRVLSTTVRLTCVSDGTIDCCQQQVNDNISCRQLQEYASRFERDSPGGRIPVAAVEHRHLHARQVSCAGWPADVRSVKATAFHVAFRSRWGSCCGISWRFEVLVEFSARSRREDVVRSGGNTEGSPVFAFFAKPIVVVRRLFRNTSLVEYPRFFVSQARVFVVLGVCPGTVWYRRVGPFVRDCETERLFLCCVVRAGYWPDQPVVRSRVVVSFLSDSYCVTDCGFVPCYGTGLLVVSVLIPCGDRSCGVTFHSMCFTLPPAQAPPAAHLEHRGPLVMERLVAFDHHTMEEAFSAACRQESKMEQYFEEKKATSKRPASPFLMQDKKNKVVFVPQ</sequence>
<gene>
    <name evidence="1" type="ORF">Taro_004968</name>
</gene>
<dbReference type="AlphaFoldDB" id="A0A843TWH9"/>
<comment type="caution">
    <text evidence="1">The sequence shown here is derived from an EMBL/GenBank/DDBJ whole genome shotgun (WGS) entry which is preliminary data.</text>
</comment>
<evidence type="ECO:0000313" key="2">
    <source>
        <dbReference type="Proteomes" id="UP000652761"/>
    </source>
</evidence>
<protein>
    <submittedName>
        <fullName evidence="1">Uncharacterized protein</fullName>
    </submittedName>
</protein>
<reference evidence="1" key="1">
    <citation type="submission" date="2017-07" db="EMBL/GenBank/DDBJ databases">
        <title>Taro Niue Genome Assembly and Annotation.</title>
        <authorList>
            <person name="Atibalentja N."/>
            <person name="Keating K."/>
            <person name="Fields C.J."/>
        </authorList>
    </citation>
    <scope>NUCLEOTIDE SEQUENCE</scope>
    <source>
        <strain evidence="1">Niue_2</strain>
        <tissue evidence="1">Leaf</tissue>
    </source>
</reference>
<dbReference type="Proteomes" id="UP000652761">
    <property type="component" value="Unassembled WGS sequence"/>
</dbReference>
<name>A0A843TWH9_COLES</name>
<accession>A0A843TWH9</accession>
<dbReference type="EMBL" id="NMUH01000137">
    <property type="protein sequence ID" value="MQL72629.1"/>
    <property type="molecule type" value="Genomic_DNA"/>
</dbReference>
<evidence type="ECO:0000313" key="1">
    <source>
        <dbReference type="EMBL" id="MQL72629.1"/>
    </source>
</evidence>
<organism evidence="1 2">
    <name type="scientific">Colocasia esculenta</name>
    <name type="common">Wild taro</name>
    <name type="synonym">Arum esculentum</name>
    <dbReference type="NCBI Taxonomy" id="4460"/>
    <lineage>
        <taxon>Eukaryota</taxon>
        <taxon>Viridiplantae</taxon>
        <taxon>Streptophyta</taxon>
        <taxon>Embryophyta</taxon>
        <taxon>Tracheophyta</taxon>
        <taxon>Spermatophyta</taxon>
        <taxon>Magnoliopsida</taxon>
        <taxon>Liliopsida</taxon>
        <taxon>Araceae</taxon>
        <taxon>Aroideae</taxon>
        <taxon>Colocasieae</taxon>
        <taxon>Colocasia</taxon>
    </lineage>
</organism>
<proteinExistence type="predicted"/>